<name>A0A6I9XM37_9SAUR</name>
<keyword evidence="3" id="KW-1185">Reference proteome</keyword>
<reference evidence="4" key="1">
    <citation type="submission" date="2025-08" db="UniProtKB">
        <authorList>
            <consortium name="RefSeq"/>
        </authorList>
    </citation>
    <scope>IDENTIFICATION</scope>
    <source>
        <tissue evidence="4">Skeletal muscle</tissue>
    </source>
</reference>
<protein>
    <submittedName>
        <fullName evidence="4">Nucleoprotein TPR-like</fullName>
    </submittedName>
</protein>
<dbReference type="GO" id="GO:1901673">
    <property type="term" value="P:regulation of mitotic spindle assembly"/>
    <property type="evidence" value="ECO:0007669"/>
    <property type="project" value="TreeGrafter"/>
</dbReference>
<dbReference type="GeneID" id="106543489"/>
<dbReference type="KEGG" id="tsr:106543489"/>
<proteinExistence type="predicted"/>
<dbReference type="Proteomes" id="UP000504617">
    <property type="component" value="Unplaced"/>
</dbReference>
<dbReference type="GO" id="GO:0017056">
    <property type="term" value="F:structural constituent of nuclear pore"/>
    <property type="evidence" value="ECO:0007669"/>
    <property type="project" value="TreeGrafter"/>
</dbReference>
<dbReference type="Pfam" id="PF07926">
    <property type="entry name" value="TPR_MLP1_2"/>
    <property type="match status" value="1"/>
</dbReference>
<evidence type="ECO:0000256" key="1">
    <source>
        <dbReference type="SAM" id="MobiDB-lite"/>
    </source>
</evidence>
<dbReference type="GO" id="GO:0006406">
    <property type="term" value="P:mRNA export from nucleus"/>
    <property type="evidence" value="ECO:0007669"/>
    <property type="project" value="TreeGrafter"/>
</dbReference>
<dbReference type="RefSeq" id="XP_013914996.1">
    <property type="nucleotide sequence ID" value="XM_014059521.1"/>
</dbReference>
<dbReference type="OrthoDB" id="343070at2759"/>
<gene>
    <name evidence="4" type="primary">LOC106543489</name>
</gene>
<accession>A0A6I9XM37</accession>
<dbReference type="InterPro" id="IPR012929">
    <property type="entry name" value="Nucleoprot-TPR/MLP1-2_dom"/>
</dbReference>
<dbReference type="PANTHER" id="PTHR18898:SF2">
    <property type="entry name" value="NUCLEOPROTEIN TPR"/>
    <property type="match status" value="1"/>
</dbReference>
<evidence type="ECO:0000259" key="2">
    <source>
        <dbReference type="Pfam" id="PF07926"/>
    </source>
</evidence>
<feature type="region of interest" description="Disordered" evidence="1">
    <location>
        <begin position="75"/>
        <end position="95"/>
    </location>
</feature>
<evidence type="ECO:0000313" key="3">
    <source>
        <dbReference type="Proteomes" id="UP000504617"/>
    </source>
</evidence>
<dbReference type="AlphaFoldDB" id="A0A6I9XM37"/>
<evidence type="ECO:0000313" key="4">
    <source>
        <dbReference type="RefSeq" id="XP_013914996.1"/>
    </source>
</evidence>
<feature type="region of interest" description="Disordered" evidence="1">
    <location>
        <begin position="1"/>
        <end position="24"/>
    </location>
</feature>
<dbReference type="GO" id="GO:0006606">
    <property type="term" value="P:protein import into nucleus"/>
    <property type="evidence" value="ECO:0007669"/>
    <property type="project" value="InterPro"/>
</dbReference>
<sequence>MKSELQEALQRANAALSNEQQAKRDCQEQAKIAAEAQSKYERELMLHSSDVEALQAVKEQVATNSAIKQQLEEAAQKAESTLRESKASWEERERALKDEASKLASRCQDLEKQSQLLHEQLETLSNKMMASMKEGGSGALNVSLSEEGKSQEQMVEIIRYC</sequence>
<dbReference type="PANTHER" id="PTHR18898">
    <property type="entry name" value="NUCLEOPROTEIN TPR-RELATED"/>
    <property type="match status" value="1"/>
</dbReference>
<dbReference type="GO" id="GO:0005643">
    <property type="term" value="C:nuclear pore"/>
    <property type="evidence" value="ECO:0007669"/>
    <property type="project" value="UniProtKB-ARBA"/>
</dbReference>
<feature type="domain" description="Nucleoprotein TPR/MLP1-2" evidence="2">
    <location>
        <begin position="2"/>
        <end position="124"/>
    </location>
</feature>
<dbReference type="GO" id="GO:0034399">
    <property type="term" value="C:nuclear periphery"/>
    <property type="evidence" value="ECO:0007669"/>
    <property type="project" value="UniProtKB-ARBA"/>
</dbReference>
<organism evidence="3 4">
    <name type="scientific">Thamnophis sirtalis</name>
    <dbReference type="NCBI Taxonomy" id="35019"/>
    <lineage>
        <taxon>Eukaryota</taxon>
        <taxon>Metazoa</taxon>
        <taxon>Chordata</taxon>
        <taxon>Craniata</taxon>
        <taxon>Vertebrata</taxon>
        <taxon>Euteleostomi</taxon>
        <taxon>Lepidosauria</taxon>
        <taxon>Squamata</taxon>
        <taxon>Bifurcata</taxon>
        <taxon>Unidentata</taxon>
        <taxon>Episquamata</taxon>
        <taxon>Toxicofera</taxon>
        <taxon>Serpentes</taxon>
        <taxon>Colubroidea</taxon>
        <taxon>Colubridae</taxon>
        <taxon>Natricinae</taxon>
        <taxon>Thamnophis</taxon>
    </lineage>
</organism>